<feature type="region of interest" description="Disordered" evidence="1">
    <location>
        <begin position="1"/>
        <end position="22"/>
    </location>
</feature>
<proteinExistence type="predicted"/>
<keyword evidence="2" id="KW-0687">Ribonucleoprotein</keyword>
<protein>
    <submittedName>
        <fullName evidence="2">60S ribosomal protein L7a</fullName>
    </submittedName>
</protein>
<evidence type="ECO:0000313" key="2">
    <source>
        <dbReference type="EMBL" id="KAG8517548.1"/>
    </source>
</evidence>
<evidence type="ECO:0000256" key="1">
    <source>
        <dbReference type="SAM" id="MobiDB-lite"/>
    </source>
</evidence>
<dbReference type="OrthoDB" id="9632009at2759"/>
<sequence>MPKRKANGKMMAPSNAIMKKQETKKIVNPLLEKRTKNFVIRTSGHPDKRKLTRFVKWPGYIRLQLPRVVSMSS</sequence>
<dbReference type="AlphaFoldDB" id="A0A8J6AAK2"/>
<dbReference type="GO" id="GO:0005840">
    <property type="term" value="C:ribosome"/>
    <property type="evidence" value="ECO:0007669"/>
    <property type="project" value="UniProtKB-KW"/>
</dbReference>
<organism evidence="2 3">
    <name type="scientific">Galemys pyrenaicus</name>
    <name type="common">Iberian desman</name>
    <name type="synonym">Pyrenean desman</name>
    <dbReference type="NCBI Taxonomy" id="202257"/>
    <lineage>
        <taxon>Eukaryota</taxon>
        <taxon>Metazoa</taxon>
        <taxon>Chordata</taxon>
        <taxon>Craniata</taxon>
        <taxon>Vertebrata</taxon>
        <taxon>Euteleostomi</taxon>
        <taxon>Mammalia</taxon>
        <taxon>Eutheria</taxon>
        <taxon>Laurasiatheria</taxon>
        <taxon>Eulipotyphla</taxon>
        <taxon>Talpidae</taxon>
        <taxon>Galemys</taxon>
    </lineage>
</organism>
<comment type="caution">
    <text evidence="2">The sequence shown here is derived from an EMBL/GenBank/DDBJ whole genome shotgun (WGS) entry which is preliminary data.</text>
</comment>
<reference evidence="2" key="1">
    <citation type="journal article" date="2021" name="Evol. Appl.">
        <title>The genome of the Pyrenean desman and the effects of bottlenecks and inbreeding on the genomic landscape of an endangered species.</title>
        <authorList>
            <person name="Escoda L."/>
            <person name="Castresana J."/>
        </authorList>
    </citation>
    <scope>NUCLEOTIDE SEQUENCE</scope>
    <source>
        <strain evidence="2">IBE-C5619</strain>
    </source>
</reference>
<keyword evidence="3" id="KW-1185">Reference proteome</keyword>
<name>A0A8J6AAK2_GALPY</name>
<gene>
    <name evidence="2" type="ORF">J0S82_009067</name>
</gene>
<dbReference type="Proteomes" id="UP000700334">
    <property type="component" value="Unassembled WGS sequence"/>
</dbReference>
<dbReference type="EMBL" id="JAGFMF010011651">
    <property type="protein sequence ID" value="KAG8517548.1"/>
    <property type="molecule type" value="Genomic_DNA"/>
</dbReference>
<evidence type="ECO:0000313" key="3">
    <source>
        <dbReference type="Proteomes" id="UP000700334"/>
    </source>
</evidence>
<accession>A0A8J6AAK2</accession>
<keyword evidence="2" id="KW-0689">Ribosomal protein</keyword>